<protein>
    <submittedName>
        <fullName evidence="1">Uncharacterized protein</fullName>
    </submittedName>
</protein>
<name>A0A933GKI2_UNCTE</name>
<dbReference type="Proteomes" id="UP000772181">
    <property type="component" value="Unassembled WGS sequence"/>
</dbReference>
<evidence type="ECO:0000313" key="1">
    <source>
        <dbReference type="EMBL" id="MBI4595106.1"/>
    </source>
</evidence>
<organism evidence="1 2">
    <name type="scientific">Tectimicrobiota bacterium</name>
    <dbReference type="NCBI Taxonomy" id="2528274"/>
    <lineage>
        <taxon>Bacteria</taxon>
        <taxon>Pseudomonadati</taxon>
        <taxon>Nitrospinota/Tectimicrobiota group</taxon>
        <taxon>Candidatus Tectimicrobiota</taxon>
    </lineage>
</organism>
<gene>
    <name evidence="1" type="ORF">HY730_01865</name>
</gene>
<accession>A0A933GKI2</accession>
<comment type="caution">
    <text evidence="1">The sequence shown here is derived from an EMBL/GenBank/DDBJ whole genome shotgun (WGS) entry which is preliminary data.</text>
</comment>
<proteinExistence type="predicted"/>
<evidence type="ECO:0000313" key="2">
    <source>
        <dbReference type="Proteomes" id="UP000772181"/>
    </source>
</evidence>
<dbReference type="AlphaFoldDB" id="A0A933GKI2"/>
<dbReference type="EMBL" id="JACQWF010000087">
    <property type="protein sequence ID" value="MBI4595106.1"/>
    <property type="molecule type" value="Genomic_DNA"/>
</dbReference>
<sequence length="51" mass="5994">MGRSEQGFESVEEARINEPEVKIREDSHLTGDVTENIIFVLMERAFWLVER</sequence>
<reference evidence="1" key="1">
    <citation type="submission" date="2020-07" db="EMBL/GenBank/DDBJ databases">
        <title>Huge and variable diversity of episymbiotic CPR bacteria and DPANN archaea in groundwater ecosystems.</title>
        <authorList>
            <person name="He C.Y."/>
            <person name="Keren R."/>
            <person name="Whittaker M."/>
            <person name="Farag I.F."/>
            <person name="Doudna J."/>
            <person name="Cate J.H.D."/>
            <person name="Banfield J.F."/>
        </authorList>
    </citation>
    <scope>NUCLEOTIDE SEQUENCE</scope>
    <source>
        <strain evidence="1">NC_groundwater_1482_Ag_S-0.65um_47_24</strain>
    </source>
</reference>